<dbReference type="FunFam" id="3.90.1150.10:FF:000001">
    <property type="entry name" value="Aspartate aminotransferase"/>
    <property type="match status" value="1"/>
</dbReference>
<dbReference type="Gene3D" id="3.40.640.10">
    <property type="entry name" value="Type I PLP-dependent aspartate aminotransferase-like (Major domain)"/>
    <property type="match status" value="1"/>
</dbReference>
<evidence type="ECO:0000256" key="3">
    <source>
        <dbReference type="ARBA" id="ARBA00011738"/>
    </source>
</evidence>
<keyword evidence="5 8" id="KW-0808">Transferase</keyword>
<proteinExistence type="inferred from homology"/>
<dbReference type="CDD" id="cd00609">
    <property type="entry name" value="AAT_like"/>
    <property type="match status" value="1"/>
</dbReference>
<organism evidence="10 11">
    <name type="scientific">Chara braunii</name>
    <name type="common">Braun's stonewort</name>
    <dbReference type="NCBI Taxonomy" id="69332"/>
    <lineage>
        <taxon>Eukaryota</taxon>
        <taxon>Viridiplantae</taxon>
        <taxon>Streptophyta</taxon>
        <taxon>Charophyceae</taxon>
        <taxon>Charales</taxon>
        <taxon>Characeae</taxon>
        <taxon>Chara</taxon>
    </lineage>
</organism>
<comment type="catalytic activity">
    <reaction evidence="7 8">
        <text>L-aspartate + 2-oxoglutarate = oxaloacetate + L-glutamate</text>
        <dbReference type="Rhea" id="RHEA:21824"/>
        <dbReference type="ChEBI" id="CHEBI:16452"/>
        <dbReference type="ChEBI" id="CHEBI:16810"/>
        <dbReference type="ChEBI" id="CHEBI:29985"/>
        <dbReference type="ChEBI" id="CHEBI:29991"/>
        <dbReference type="EC" id="2.6.1.1"/>
    </reaction>
</comment>
<dbReference type="OMA" id="TAEYHIY"/>
<dbReference type="Gramene" id="GBG73434">
    <property type="protein sequence ID" value="GBG73434"/>
    <property type="gene ID" value="CBR_g16150"/>
</dbReference>
<evidence type="ECO:0000256" key="4">
    <source>
        <dbReference type="ARBA" id="ARBA00022576"/>
    </source>
</evidence>
<sequence>MVGLYPTIERRAIVIAAFEKEAQSSPLGKKREGGGDLRHLQRFTAAMAATNSSAVFLSAVDRCAAADSPGKRTLLERSHSVRLVGTPVTRRAAVWRKAFGLGSNFLRRTISSLGFAMASAVTEKPPATSKCLWEDVEMAPEDPILGVTLAYNKDTSAVKLNLGVGAYRTEEGKPFVLESVRKAEAILAADRSRNKEYLPITGLAAFNKLSRELILENDCPALVENRVATIQCLSGTGSLRVGADFLAAHYPNAAIYLPDPTWGNHKGIFPASGLCMKKYRYYNSQSRGLDIEGMIKDLKSAPSGSVVLLHGCAHNPTGVDPLPEQWEVIRQVIRDKGHLPFFDCAYQGFASGDLSQDAAAVRSFAGDGGELLIAQSFAKNMGLYGERVGALSVVCRSEVIAKKLESQVKIIIRKMYSSPPIHGASIVTTVLGDKELREEWMSELRGMANRIIQMRKQLYDALILRETPGDWSHILNQIGMFTYSGLNKEQVAVMTRDYHVYMTSNGRISMAGLSPSTVPHLADAIHAAVTGNN</sequence>
<keyword evidence="6" id="KW-0663">Pyridoxal phosphate</keyword>
<dbReference type="FunFam" id="3.40.640.10:FF:000015">
    <property type="entry name" value="Aspartate aminotransferase"/>
    <property type="match status" value="1"/>
</dbReference>
<evidence type="ECO:0000313" key="10">
    <source>
        <dbReference type="EMBL" id="GBG73434.1"/>
    </source>
</evidence>
<dbReference type="STRING" id="69332.A0A388KTP1"/>
<evidence type="ECO:0000256" key="7">
    <source>
        <dbReference type="ARBA" id="ARBA00049185"/>
    </source>
</evidence>
<comment type="cofactor">
    <cofactor evidence="1">
        <name>pyridoxal 5'-phosphate</name>
        <dbReference type="ChEBI" id="CHEBI:597326"/>
    </cofactor>
</comment>
<dbReference type="EC" id="2.6.1.1" evidence="8"/>
<dbReference type="PRINTS" id="PR00799">
    <property type="entry name" value="TRANSAMINASE"/>
</dbReference>
<dbReference type="InterPro" id="IPR015421">
    <property type="entry name" value="PyrdxlP-dep_Trfase_major"/>
</dbReference>
<dbReference type="InterPro" id="IPR015424">
    <property type="entry name" value="PyrdxlP-dep_Trfase"/>
</dbReference>
<dbReference type="Gene3D" id="3.90.1150.10">
    <property type="entry name" value="Aspartate Aminotransferase, domain 1"/>
    <property type="match status" value="1"/>
</dbReference>
<evidence type="ECO:0000259" key="9">
    <source>
        <dbReference type="Pfam" id="PF00155"/>
    </source>
</evidence>
<comment type="caution">
    <text evidence="10">The sequence shown here is derived from an EMBL/GenBank/DDBJ whole genome shotgun (WGS) entry which is preliminary data.</text>
</comment>
<dbReference type="SUPFAM" id="SSF53383">
    <property type="entry name" value="PLP-dependent transferases"/>
    <property type="match status" value="1"/>
</dbReference>
<gene>
    <name evidence="10" type="ORF">CBR_g16150</name>
</gene>
<evidence type="ECO:0000256" key="5">
    <source>
        <dbReference type="ARBA" id="ARBA00022679"/>
    </source>
</evidence>
<dbReference type="PANTHER" id="PTHR11879">
    <property type="entry name" value="ASPARTATE AMINOTRANSFERASE"/>
    <property type="match status" value="1"/>
</dbReference>
<dbReference type="Proteomes" id="UP000265515">
    <property type="component" value="Unassembled WGS sequence"/>
</dbReference>
<reference evidence="10 11" key="1">
    <citation type="journal article" date="2018" name="Cell">
        <title>The Chara Genome: Secondary Complexity and Implications for Plant Terrestrialization.</title>
        <authorList>
            <person name="Nishiyama T."/>
            <person name="Sakayama H."/>
            <person name="Vries J.D."/>
            <person name="Buschmann H."/>
            <person name="Saint-Marcoux D."/>
            <person name="Ullrich K.K."/>
            <person name="Haas F.B."/>
            <person name="Vanderstraeten L."/>
            <person name="Becker D."/>
            <person name="Lang D."/>
            <person name="Vosolsobe S."/>
            <person name="Rombauts S."/>
            <person name="Wilhelmsson P.K.I."/>
            <person name="Janitza P."/>
            <person name="Kern R."/>
            <person name="Heyl A."/>
            <person name="Rumpler F."/>
            <person name="Villalobos L.I.A.C."/>
            <person name="Clay J.M."/>
            <person name="Skokan R."/>
            <person name="Toyoda A."/>
            <person name="Suzuki Y."/>
            <person name="Kagoshima H."/>
            <person name="Schijlen E."/>
            <person name="Tajeshwar N."/>
            <person name="Catarino B."/>
            <person name="Hetherington A.J."/>
            <person name="Saltykova A."/>
            <person name="Bonnot C."/>
            <person name="Breuninger H."/>
            <person name="Symeonidi A."/>
            <person name="Radhakrishnan G.V."/>
            <person name="Van Nieuwerburgh F."/>
            <person name="Deforce D."/>
            <person name="Chang C."/>
            <person name="Karol K.G."/>
            <person name="Hedrich R."/>
            <person name="Ulvskov P."/>
            <person name="Glockner G."/>
            <person name="Delwiche C.F."/>
            <person name="Petrasek J."/>
            <person name="Van de Peer Y."/>
            <person name="Friml J."/>
            <person name="Beilby M."/>
            <person name="Dolan L."/>
            <person name="Kohara Y."/>
            <person name="Sugano S."/>
            <person name="Fujiyama A."/>
            <person name="Delaux P.-M."/>
            <person name="Quint M."/>
            <person name="TheiBen G."/>
            <person name="Hagemann M."/>
            <person name="Harholt J."/>
            <person name="Dunand C."/>
            <person name="Zachgo S."/>
            <person name="Langdale J."/>
            <person name="Maumus F."/>
            <person name="Straeten D.V.D."/>
            <person name="Gould S.B."/>
            <person name="Rensing S.A."/>
        </authorList>
    </citation>
    <scope>NUCLEOTIDE SEQUENCE [LARGE SCALE GENOMIC DNA]</scope>
    <source>
        <strain evidence="10 11">S276</strain>
    </source>
</reference>
<name>A0A388KTP1_CHABU</name>
<dbReference type="OrthoDB" id="6752799at2759"/>
<comment type="subunit">
    <text evidence="3 8">Homodimer.</text>
</comment>
<evidence type="ECO:0000256" key="6">
    <source>
        <dbReference type="ARBA" id="ARBA00022898"/>
    </source>
</evidence>
<keyword evidence="11" id="KW-1185">Reference proteome</keyword>
<dbReference type="InterPro" id="IPR004839">
    <property type="entry name" value="Aminotransferase_I/II_large"/>
</dbReference>
<dbReference type="GO" id="GO:0006520">
    <property type="term" value="P:amino acid metabolic process"/>
    <property type="evidence" value="ECO:0007669"/>
    <property type="project" value="InterPro"/>
</dbReference>
<dbReference type="NCBIfam" id="NF006719">
    <property type="entry name" value="PRK09257.1"/>
    <property type="match status" value="1"/>
</dbReference>
<evidence type="ECO:0000256" key="1">
    <source>
        <dbReference type="ARBA" id="ARBA00001933"/>
    </source>
</evidence>
<accession>A0A388KTP1</accession>
<evidence type="ECO:0000313" key="11">
    <source>
        <dbReference type="Proteomes" id="UP000265515"/>
    </source>
</evidence>
<dbReference type="EMBL" id="BFEA01000183">
    <property type="protein sequence ID" value="GBG73434.1"/>
    <property type="molecule type" value="Genomic_DNA"/>
</dbReference>
<comment type="miscellaneous">
    <text evidence="8">In eukaryotes there are cytoplasmic, mitochondrial and chloroplastic isozymes.</text>
</comment>
<dbReference type="InterPro" id="IPR000796">
    <property type="entry name" value="Asp_trans"/>
</dbReference>
<dbReference type="AlphaFoldDB" id="A0A388KTP1"/>
<dbReference type="InterPro" id="IPR004838">
    <property type="entry name" value="NHTrfase_class1_PyrdxlP-BS"/>
</dbReference>
<dbReference type="Pfam" id="PF00155">
    <property type="entry name" value="Aminotran_1_2"/>
    <property type="match status" value="1"/>
</dbReference>
<comment type="similarity">
    <text evidence="2">Belongs to the class-I pyridoxal-phosphate-dependent aminotransferase family.</text>
</comment>
<dbReference type="GO" id="GO:0030170">
    <property type="term" value="F:pyridoxal phosphate binding"/>
    <property type="evidence" value="ECO:0007669"/>
    <property type="project" value="InterPro"/>
</dbReference>
<dbReference type="GO" id="GO:0005739">
    <property type="term" value="C:mitochondrion"/>
    <property type="evidence" value="ECO:0007669"/>
    <property type="project" value="TreeGrafter"/>
</dbReference>
<feature type="domain" description="Aminotransferase class I/classII large" evidence="9">
    <location>
        <begin position="159"/>
        <end position="525"/>
    </location>
</feature>
<evidence type="ECO:0000256" key="8">
    <source>
        <dbReference type="RuleBase" id="RU000480"/>
    </source>
</evidence>
<dbReference type="InterPro" id="IPR015422">
    <property type="entry name" value="PyrdxlP-dep_Trfase_small"/>
</dbReference>
<dbReference type="GO" id="GO:0004069">
    <property type="term" value="F:L-aspartate:2-oxoglutarate aminotransferase activity"/>
    <property type="evidence" value="ECO:0007669"/>
    <property type="project" value="UniProtKB-EC"/>
</dbReference>
<dbReference type="PANTHER" id="PTHR11879:SF22">
    <property type="entry name" value="ASPARTATE AMINOTRANSFERASE, MITOCHONDRIAL"/>
    <property type="match status" value="1"/>
</dbReference>
<dbReference type="PROSITE" id="PS00105">
    <property type="entry name" value="AA_TRANSFER_CLASS_1"/>
    <property type="match status" value="1"/>
</dbReference>
<evidence type="ECO:0000256" key="2">
    <source>
        <dbReference type="ARBA" id="ARBA00007441"/>
    </source>
</evidence>
<keyword evidence="4 8" id="KW-0032">Aminotransferase</keyword>
<protein>
    <recommendedName>
        <fullName evidence="8">Aspartate aminotransferase</fullName>
        <ecNumber evidence="8">2.6.1.1</ecNumber>
    </recommendedName>
</protein>